<dbReference type="EMBL" id="CFGT01000013">
    <property type="protein sequence ID" value="CEY62563.1"/>
    <property type="molecule type" value="Genomic_DNA"/>
</dbReference>
<dbReference type="AlphaFoldDB" id="A0A0T8TLJ5"/>
<evidence type="ECO:0000313" key="2">
    <source>
        <dbReference type="Proteomes" id="UP000048179"/>
    </source>
</evidence>
<reference evidence="1 2" key="1">
    <citation type="submission" date="2015-03" db="EMBL/GenBank/DDBJ databases">
        <authorList>
            <consortium name="Pathogen Informatics"/>
        </authorList>
    </citation>
    <scope>NUCLEOTIDE SEQUENCE [LARGE SCALE GENOMIC DNA]</scope>
    <source>
        <strain evidence="1 2">SMRU737</strain>
    </source>
</reference>
<sequence length="133" mass="15569">MQETKYAGYRILNKVDHSIWILPIILLGLFIVVSIQIDNNMKTSYRGDYYALILNSDRTIKQVNENDKLSFQNQEIIVGNKRYRYDNVSITVRNMDDVNIGEINTSSKIIVMKDGDTKYYILKDSAIYNQYKK</sequence>
<dbReference type="Proteomes" id="UP000048179">
    <property type="component" value="Unassembled WGS sequence"/>
</dbReference>
<protein>
    <submittedName>
        <fullName evidence="1">Uncharacterized protein</fullName>
    </submittedName>
</protein>
<evidence type="ECO:0000313" key="1">
    <source>
        <dbReference type="EMBL" id="CEY62563.1"/>
    </source>
</evidence>
<proteinExistence type="predicted"/>
<accession>A0A0T8TLJ5</accession>
<gene>
    <name evidence="1" type="ORF">ERS020247_01354</name>
</gene>
<organism evidence="1 2">
    <name type="scientific">Streptococcus pseudopneumoniae</name>
    <dbReference type="NCBI Taxonomy" id="257758"/>
    <lineage>
        <taxon>Bacteria</taxon>
        <taxon>Bacillati</taxon>
        <taxon>Bacillota</taxon>
        <taxon>Bacilli</taxon>
        <taxon>Lactobacillales</taxon>
        <taxon>Streptococcaceae</taxon>
        <taxon>Streptococcus</taxon>
    </lineage>
</organism>
<dbReference type="RefSeq" id="WP_138703004.1">
    <property type="nucleotide sequence ID" value="NZ_CHTX01000051.1"/>
</dbReference>
<name>A0A0T8TLJ5_9STRE</name>